<dbReference type="InterPro" id="IPR036273">
    <property type="entry name" value="CRAL/TRIO_N_dom_sf"/>
</dbReference>
<dbReference type="SUPFAM" id="SSF46938">
    <property type="entry name" value="CRAL/TRIO N-terminal domain"/>
    <property type="match status" value="1"/>
</dbReference>
<evidence type="ECO:0000313" key="2">
    <source>
        <dbReference type="EMBL" id="JAS97096.1"/>
    </source>
</evidence>
<dbReference type="PRINTS" id="PR00180">
    <property type="entry name" value="CRETINALDHBP"/>
</dbReference>
<accession>A0A1B6JCX9</accession>
<feature type="domain" description="CRAL-TRIO" evidence="1">
    <location>
        <begin position="86"/>
        <end position="246"/>
    </location>
</feature>
<dbReference type="GO" id="GO:0016020">
    <property type="term" value="C:membrane"/>
    <property type="evidence" value="ECO:0007669"/>
    <property type="project" value="TreeGrafter"/>
</dbReference>
<dbReference type="PROSITE" id="PS50191">
    <property type="entry name" value="CRAL_TRIO"/>
    <property type="match status" value="1"/>
</dbReference>
<dbReference type="EMBL" id="GECU01010610">
    <property type="protein sequence ID" value="JAS97096.1"/>
    <property type="molecule type" value="Transcribed_RNA"/>
</dbReference>
<protein>
    <recommendedName>
        <fullName evidence="1">CRAL-TRIO domain-containing protein</fullName>
    </recommendedName>
</protein>
<name>A0A1B6JCX9_9HEMI</name>
<dbReference type="Gene3D" id="3.40.525.10">
    <property type="entry name" value="CRAL-TRIO lipid binding domain"/>
    <property type="match status" value="1"/>
</dbReference>
<dbReference type="PANTHER" id="PTHR10174">
    <property type="entry name" value="ALPHA-TOCOPHEROL TRANSFER PROTEIN-RELATED"/>
    <property type="match status" value="1"/>
</dbReference>
<sequence length="303" mass="35535">MEGMFKVTLEDEFKKNPELKAEDIEEIQTWMKTQPHLPSVPDLMIVLFMHACQWNLEDTKKTIDIYYTLKTEINEFFADRDPTSQEIKDIAKVNPIVMLPQSDPQGNRILWIRLNECDPKQYDFAASVKYNTMTTEVFQLENGTVPGLVIVNDCKHFNASVFWSTPMKLGSSYTRFTQEAASYPVKACHYINAHSFLEKCFSVIKPLFRSKVYELFHMHSNMESLFKVIPREIVPKDYGGEGLTLEELNELNLQKLESYRQYFQDERTMRVDESKRVGKAPKSEFMDWTKGWWLSAMRKLSFK</sequence>
<dbReference type="Gene3D" id="1.20.5.1200">
    <property type="entry name" value="Alpha-tocopherol transfer"/>
    <property type="match status" value="1"/>
</dbReference>
<dbReference type="SUPFAM" id="SSF52087">
    <property type="entry name" value="CRAL/TRIO domain"/>
    <property type="match status" value="1"/>
</dbReference>
<proteinExistence type="predicted"/>
<dbReference type="PANTHER" id="PTHR10174:SF224">
    <property type="entry name" value="RETINOL-BINDING PROTEIN PINTA"/>
    <property type="match status" value="1"/>
</dbReference>
<dbReference type="InterPro" id="IPR001251">
    <property type="entry name" value="CRAL-TRIO_dom"/>
</dbReference>
<evidence type="ECO:0000259" key="1">
    <source>
        <dbReference type="PROSITE" id="PS50191"/>
    </source>
</evidence>
<dbReference type="SMART" id="SM00516">
    <property type="entry name" value="SEC14"/>
    <property type="match status" value="1"/>
</dbReference>
<dbReference type="CDD" id="cd00170">
    <property type="entry name" value="SEC14"/>
    <property type="match status" value="1"/>
</dbReference>
<gene>
    <name evidence="2" type="ORF">g.37440</name>
</gene>
<reference evidence="2" key="1">
    <citation type="submission" date="2015-11" db="EMBL/GenBank/DDBJ databases">
        <title>De novo transcriptome assembly of four potential Pierce s Disease insect vectors from Arizona vineyards.</title>
        <authorList>
            <person name="Tassone E.E."/>
        </authorList>
    </citation>
    <scope>NUCLEOTIDE SEQUENCE</scope>
</reference>
<dbReference type="InterPro" id="IPR036865">
    <property type="entry name" value="CRAL-TRIO_dom_sf"/>
</dbReference>
<dbReference type="AlphaFoldDB" id="A0A1B6JCX9"/>
<organism evidence="2">
    <name type="scientific">Homalodisca liturata</name>
    <dbReference type="NCBI Taxonomy" id="320908"/>
    <lineage>
        <taxon>Eukaryota</taxon>
        <taxon>Metazoa</taxon>
        <taxon>Ecdysozoa</taxon>
        <taxon>Arthropoda</taxon>
        <taxon>Hexapoda</taxon>
        <taxon>Insecta</taxon>
        <taxon>Pterygota</taxon>
        <taxon>Neoptera</taxon>
        <taxon>Paraneoptera</taxon>
        <taxon>Hemiptera</taxon>
        <taxon>Auchenorrhyncha</taxon>
        <taxon>Membracoidea</taxon>
        <taxon>Cicadellidae</taxon>
        <taxon>Cicadellinae</taxon>
        <taxon>Proconiini</taxon>
        <taxon>Homalodisca</taxon>
    </lineage>
</organism>
<dbReference type="GO" id="GO:1902936">
    <property type="term" value="F:phosphatidylinositol bisphosphate binding"/>
    <property type="evidence" value="ECO:0007669"/>
    <property type="project" value="TreeGrafter"/>
</dbReference>
<dbReference type="Pfam" id="PF00650">
    <property type="entry name" value="CRAL_TRIO"/>
    <property type="match status" value="1"/>
</dbReference>